<keyword evidence="3" id="KW-1185">Reference proteome</keyword>
<organism evidence="2 3">
    <name type="scientific">Champsocephalus gunnari</name>
    <name type="common">Mackerel icefish</name>
    <dbReference type="NCBI Taxonomy" id="52237"/>
    <lineage>
        <taxon>Eukaryota</taxon>
        <taxon>Metazoa</taxon>
        <taxon>Chordata</taxon>
        <taxon>Craniata</taxon>
        <taxon>Vertebrata</taxon>
        <taxon>Euteleostomi</taxon>
        <taxon>Actinopterygii</taxon>
        <taxon>Neopterygii</taxon>
        <taxon>Teleostei</taxon>
        <taxon>Neoteleostei</taxon>
        <taxon>Acanthomorphata</taxon>
        <taxon>Eupercaria</taxon>
        <taxon>Perciformes</taxon>
        <taxon>Notothenioidei</taxon>
        <taxon>Channichthyidae</taxon>
        <taxon>Champsocephalus</taxon>
    </lineage>
</organism>
<dbReference type="GO" id="GO:0016020">
    <property type="term" value="C:membrane"/>
    <property type="evidence" value="ECO:0007669"/>
    <property type="project" value="TreeGrafter"/>
</dbReference>
<feature type="compositionally biased region" description="Acidic residues" evidence="1">
    <location>
        <begin position="33"/>
        <end position="50"/>
    </location>
</feature>
<protein>
    <submittedName>
        <fullName evidence="2">Uncharacterized protein</fullName>
    </submittedName>
</protein>
<dbReference type="GO" id="GO:0015485">
    <property type="term" value="F:cholesterol binding"/>
    <property type="evidence" value="ECO:0007669"/>
    <property type="project" value="TreeGrafter"/>
</dbReference>
<evidence type="ECO:0000313" key="2">
    <source>
        <dbReference type="EMBL" id="KAK5922822.1"/>
    </source>
</evidence>
<evidence type="ECO:0000256" key="1">
    <source>
        <dbReference type="SAM" id="MobiDB-lite"/>
    </source>
</evidence>
<dbReference type="SUPFAM" id="SSF144000">
    <property type="entry name" value="Oxysterol-binding protein-like"/>
    <property type="match status" value="1"/>
</dbReference>
<dbReference type="InterPro" id="IPR000648">
    <property type="entry name" value="Oxysterol-bd"/>
</dbReference>
<dbReference type="Proteomes" id="UP001331515">
    <property type="component" value="Unassembled WGS sequence"/>
</dbReference>
<gene>
    <name evidence="2" type="ORF">CgunFtcFv8_020054</name>
</gene>
<reference evidence="2 3" key="1">
    <citation type="journal article" date="2023" name="Mol. Biol. Evol.">
        <title>Genomics of Secondarily Temperate Adaptation in the Only Non-Antarctic Icefish.</title>
        <authorList>
            <person name="Rivera-Colon A.G."/>
            <person name="Rayamajhi N."/>
            <person name="Minhas B.F."/>
            <person name="Madrigal G."/>
            <person name="Bilyk K.T."/>
            <person name="Yoon V."/>
            <person name="Hune M."/>
            <person name="Gregory S."/>
            <person name="Cheng C.H.C."/>
            <person name="Catchen J.M."/>
        </authorList>
    </citation>
    <scope>NUCLEOTIDE SEQUENCE [LARGE SCALE GENOMIC DNA]</scope>
    <source>
        <tissue evidence="2">White muscle</tissue>
    </source>
</reference>
<dbReference type="Pfam" id="PF01237">
    <property type="entry name" value="Oxysterol_BP"/>
    <property type="match status" value="1"/>
</dbReference>
<dbReference type="AlphaFoldDB" id="A0AAN8HPH0"/>
<feature type="region of interest" description="Disordered" evidence="1">
    <location>
        <begin position="1"/>
        <end position="50"/>
    </location>
</feature>
<proteinExistence type="predicted"/>
<dbReference type="FunFam" id="1.10.287.2720:FF:000001">
    <property type="entry name" value="Oxysterol-binding OBPalpha"/>
    <property type="match status" value="1"/>
</dbReference>
<name>A0AAN8HPH0_CHAGU</name>
<evidence type="ECO:0000313" key="3">
    <source>
        <dbReference type="Proteomes" id="UP001331515"/>
    </source>
</evidence>
<comment type="caution">
    <text evidence="2">The sequence shown here is derived from an EMBL/GenBank/DDBJ whole genome shotgun (WGS) entry which is preliminary data.</text>
</comment>
<dbReference type="GO" id="GO:0005829">
    <property type="term" value="C:cytosol"/>
    <property type="evidence" value="ECO:0007669"/>
    <property type="project" value="TreeGrafter"/>
</dbReference>
<dbReference type="Gene3D" id="1.10.287.2720">
    <property type="match status" value="1"/>
</dbReference>
<dbReference type="PANTHER" id="PTHR10972:SF47">
    <property type="entry name" value="OXYSTEROL-BINDING PROTEIN-RELATED PROTEIN 10"/>
    <property type="match status" value="1"/>
</dbReference>
<sequence>MVDMKSSKTPNKSAGVACQPNSQGQSSSPETLDLSDETTDTEDHEEEDLGVLDDQRNIMLHLLSQLKLGMDLTRVVLPTFILEKRSLLEMYANFMAHPDMFLSITCGCTAEERMVRFVEYYLTAFHEGRKGGRGQEALQPHPGRELPLLLVCAAGPRATPQDDQLSRSQLGTHRLFERSRVPTEGGGWRQQQETLRLLSC</sequence>
<feature type="compositionally biased region" description="Polar residues" evidence="1">
    <location>
        <begin position="19"/>
        <end position="29"/>
    </location>
</feature>
<dbReference type="PANTHER" id="PTHR10972">
    <property type="entry name" value="OXYSTEROL-BINDING PROTEIN-RELATED"/>
    <property type="match status" value="1"/>
</dbReference>
<accession>A0AAN8HPH0</accession>
<dbReference type="EMBL" id="JAURVH010001522">
    <property type="protein sequence ID" value="KAK5922822.1"/>
    <property type="molecule type" value="Genomic_DNA"/>
</dbReference>
<dbReference type="InterPro" id="IPR037239">
    <property type="entry name" value="OSBP_sf"/>
</dbReference>